<evidence type="ECO:0000259" key="6">
    <source>
        <dbReference type="Pfam" id="PF01509"/>
    </source>
</evidence>
<dbReference type="HAMAP" id="MF_01080">
    <property type="entry name" value="TruB_bact"/>
    <property type="match status" value="1"/>
</dbReference>
<dbReference type="PATRIC" id="fig|1203554.3.peg.307"/>
<dbReference type="eggNOG" id="COG0130">
    <property type="taxonomic scope" value="Bacteria"/>
</dbReference>
<protein>
    <recommendedName>
        <fullName evidence="5">tRNA pseudouridine synthase B</fullName>
        <ecNumber evidence="5">5.4.99.25</ecNumber>
    </recommendedName>
    <alternativeName>
        <fullName evidence="5">tRNA pseudouridine(55) synthase</fullName>
        <shortName evidence="5">Psi55 synthase</shortName>
    </alternativeName>
    <alternativeName>
        <fullName evidence="5">tRNA pseudouridylate synthase</fullName>
    </alternativeName>
    <alternativeName>
        <fullName evidence="5">tRNA-uridine isomerase</fullName>
    </alternativeName>
</protein>
<keyword evidence="3 5" id="KW-0819">tRNA processing</keyword>
<dbReference type="GeneID" id="64061824"/>
<gene>
    <name evidence="5" type="primary">truB</name>
    <name evidence="9" type="ORF">HMPREF1476_00336</name>
</gene>
<dbReference type="PANTHER" id="PTHR13767:SF2">
    <property type="entry name" value="PSEUDOURIDYLATE SYNTHASE TRUB1"/>
    <property type="match status" value="1"/>
</dbReference>
<dbReference type="InterPro" id="IPR032819">
    <property type="entry name" value="TruB_C"/>
</dbReference>
<evidence type="ECO:0000256" key="3">
    <source>
        <dbReference type="ARBA" id="ARBA00022694"/>
    </source>
</evidence>
<dbReference type="EC" id="5.4.99.25" evidence="5"/>
<feature type="active site" description="Nucleophile" evidence="5">
    <location>
        <position position="45"/>
    </location>
</feature>
<dbReference type="NCBIfam" id="TIGR00431">
    <property type="entry name" value="TruB"/>
    <property type="match status" value="1"/>
</dbReference>
<comment type="function">
    <text evidence="5">Responsible for synthesis of pseudouridine from uracil-55 in the psi GC loop of transfer RNAs.</text>
</comment>
<sequence length="300" mass="32399">MKKKGDPIDGVLLFDKPEGLSSNAAMQIVRRLANAQKAGHTGTLDPMATGLLPLCFGNATKYSADLLNAEKGYEARVQLGAETDSGDRTGTVTQTFDASGVTADMVREAAAAFLGEIEQIPPMHSALKKDGQCLYTLARRGEVVEREPRRVTIHELSISDFADGAFTMKCLVSKGTYIRVLAEDIGRRLGVGAHLIGLRRTRVGYLMIDNATTLEDLRTLGTPEAVRAKLLPADTLILSLARVDLDEAGESRFLCGQRLALGLTTRGRTRVYGPRRGLLGTALVGDRGVLEPERLVTVEH</sequence>
<name>S3BL17_9BURK</name>
<dbReference type="AlphaFoldDB" id="S3BL17"/>
<keyword evidence="10" id="KW-1185">Reference proteome</keyword>
<dbReference type="Pfam" id="PF16198">
    <property type="entry name" value="TruB_C_2"/>
    <property type="match status" value="1"/>
</dbReference>
<comment type="similarity">
    <text evidence="2 5">Belongs to the pseudouridine synthase TruB family. Type 1 subfamily.</text>
</comment>
<evidence type="ECO:0000313" key="10">
    <source>
        <dbReference type="Proteomes" id="UP000014400"/>
    </source>
</evidence>
<dbReference type="HOGENOM" id="CLU_032087_0_3_4"/>
<dbReference type="InterPro" id="IPR015240">
    <property type="entry name" value="tRNA_sdUridine_synth_fam1_C"/>
</dbReference>
<dbReference type="Proteomes" id="UP000014400">
    <property type="component" value="Unassembled WGS sequence"/>
</dbReference>
<comment type="caution">
    <text evidence="9">The sequence shown here is derived from an EMBL/GenBank/DDBJ whole genome shotgun (WGS) entry which is preliminary data.</text>
</comment>
<evidence type="ECO:0000259" key="7">
    <source>
        <dbReference type="Pfam" id="PF09157"/>
    </source>
</evidence>
<organism evidence="9 10">
    <name type="scientific">Sutterella wadsworthensis HGA0223</name>
    <dbReference type="NCBI Taxonomy" id="1203554"/>
    <lineage>
        <taxon>Bacteria</taxon>
        <taxon>Pseudomonadati</taxon>
        <taxon>Pseudomonadota</taxon>
        <taxon>Betaproteobacteria</taxon>
        <taxon>Burkholderiales</taxon>
        <taxon>Sutterellaceae</taxon>
        <taxon>Sutterella</taxon>
    </lineage>
</organism>
<keyword evidence="4 5" id="KW-0413">Isomerase</keyword>
<comment type="catalytic activity">
    <reaction evidence="1 5">
        <text>uridine(55) in tRNA = pseudouridine(55) in tRNA</text>
        <dbReference type="Rhea" id="RHEA:42532"/>
        <dbReference type="Rhea" id="RHEA-COMP:10101"/>
        <dbReference type="Rhea" id="RHEA-COMP:10102"/>
        <dbReference type="ChEBI" id="CHEBI:65314"/>
        <dbReference type="ChEBI" id="CHEBI:65315"/>
        <dbReference type="EC" id="5.4.99.25"/>
    </reaction>
</comment>
<dbReference type="SUPFAM" id="SSF55120">
    <property type="entry name" value="Pseudouridine synthase"/>
    <property type="match status" value="1"/>
</dbReference>
<evidence type="ECO:0000259" key="8">
    <source>
        <dbReference type="Pfam" id="PF16198"/>
    </source>
</evidence>
<dbReference type="GO" id="GO:0003723">
    <property type="term" value="F:RNA binding"/>
    <property type="evidence" value="ECO:0007669"/>
    <property type="project" value="InterPro"/>
</dbReference>
<evidence type="ECO:0000256" key="2">
    <source>
        <dbReference type="ARBA" id="ARBA00005642"/>
    </source>
</evidence>
<dbReference type="GO" id="GO:0031119">
    <property type="term" value="P:tRNA pseudouridine synthesis"/>
    <property type="evidence" value="ECO:0007669"/>
    <property type="project" value="UniProtKB-UniRule"/>
</dbReference>
<feature type="domain" description="tRNA pseudouridylate synthase B C-terminal" evidence="8">
    <location>
        <begin position="179"/>
        <end position="236"/>
    </location>
</feature>
<dbReference type="CDD" id="cd02573">
    <property type="entry name" value="PseudoU_synth_EcTruB"/>
    <property type="match status" value="1"/>
</dbReference>
<evidence type="ECO:0000256" key="5">
    <source>
        <dbReference type="HAMAP-Rule" id="MF_01080"/>
    </source>
</evidence>
<dbReference type="EMBL" id="ATCF01000005">
    <property type="protein sequence ID" value="EPE01027.1"/>
    <property type="molecule type" value="Genomic_DNA"/>
</dbReference>
<dbReference type="Gene3D" id="3.30.2350.10">
    <property type="entry name" value="Pseudouridine synthase"/>
    <property type="match status" value="1"/>
</dbReference>
<dbReference type="InterPro" id="IPR020103">
    <property type="entry name" value="PsdUridine_synth_cat_dom_sf"/>
</dbReference>
<evidence type="ECO:0000313" key="9">
    <source>
        <dbReference type="EMBL" id="EPE01027.1"/>
    </source>
</evidence>
<dbReference type="GO" id="GO:1990481">
    <property type="term" value="P:mRNA pseudouridine synthesis"/>
    <property type="evidence" value="ECO:0007669"/>
    <property type="project" value="TreeGrafter"/>
</dbReference>
<dbReference type="Pfam" id="PF09157">
    <property type="entry name" value="TruB-C_2"/>
    <property type="match status" value="1"/>
</dbReference>
<dbReference type="InterPro" id="IPR014780">
    <property type="entry name" value="tRNA_psdUridine_synth_TruB"/>
</dbReference>
<dbReference type="RefSeq" id="WP_005431237.1">
    <property type="nucleotide sequence ID" value="NZ_KE150480.1"/>
</dbReference>
<dbReference type="STRING" id="1203554.HMPREF1476_00336"/>
<dbReference type="Pfam" id="PF01509">
    <property type="entry name" value="TruB_N"/>
    <property type="match status" value="1"/>
</dbReference>
<proteinExistence type="inferred from homology"/>
<accession>S3BL17</accession>
<dbReference type="PANTHER" id="PTHR13767">
    <property type="entry name" value="TRNA-PSEUDOURIDINE SYNTHASE"/>
    <property type="match status" value="1"/>
</dbReference>
<evidence type="ECO:0000256" key="1">
    <source>
        <dbReference type="ARBA" id="ARBA00000385"/>
    </source>
</evidence>
<reference evidence="9 10" key="1">
    <citation type="submission" date="2013-04" db="EMBL/GenBank/DDBJ databases">
        <title>The Genome Sequence of Sutterella wadsworthensis HGA0223.</title>
        <authorList>
            <consortium name="The Broad Institute Genomics Platform"/>
            <person name="Earl A."/>
            <person name="Ward D."/>
            <person name="Feldgarden M."/>
            <person name="Gevers D."/>
            <person name="Schmidt T.M."/>
            <person name="Dover J."/>
            <person name="Dai D."/>
            <person name="Walker B."/>
            <person name="Young S."/>
            <person name="Zeng Q."/>
            <person name="Gargeya S."/>
            <person name="Fitzgerald M."/>
            <person name="Haas B."/>
            <person name="Abouelleil A."/>
            <person name="Allen A.W."/>
            <person name="Alvarado L."/>
            <person name="Arachchi H.M."/>
            <person name="Berlin A.M."/>
            <person name="Chapman S.B."/>
            <person name="Gainer-Dewar J."/>
            <person name="Goldberg J."/>
            <person name="Griggs A."/>
            <person name="Gujja S."/>
            <person name="Hansen M."/>
            <person name="Howarth C."/>
            <person name="Imamovic A."/>
            <person name="Ireland A."/>
            <person name="Larimer J."/>
            <person name="McCowan C."/>
            <person name="Murphy C."/>
            <person name="Pearson M."/>
            <person name="Poon T.W."/>
            <person name="Priest M."/>
            <person name="Roberts A."/>
            <person name="Saif S."/>
            <person name="Shea T."/>
            <person name="Sisk P."/>
            <person name="Sykes S."/>
            <person name="Wortman J."/>
            <person name="Nusbaum C."/>
            <person name="Birren B."/>
        </authorList>
    </citation>
    <scope>NUCLEOTIDE SEQUENCE [LARGE SCALE GENOMIC DNA]</scope>
    <source>
        <strain evidence="9 10">HGA0223</strain>
    </source>
</reference>
<dbReference type="InterPro" id="IPR002501">
    <property type="entry name" value="PsdUridine_synth_N"/>
</dbReference>
<feature type="domain" description="tRNA pseudouridine synthase II TruB subfamily 1 C-terminal" evidence="7">
    <location>
        <begin position="242"/>
        <end position="296"/>
    </location>
</feature>
<dbReference type="GO" id="GO:0160148">
    <property type="term" value="F:tRNA pseudouridine(55) synthase activity"/>
    <property type="evidence" value="ECO:0007669"/>
    <property type="project" value="UniProtKB-EC"/>
</dbReference>
<feature type="domain" description="Pseudouridine synthase II N-terminal" evidence="6">
    <location>
        <begin position="30"/>
        <end position="178"/>
    </location>
</feature>
<evidence type="ECO:0000256" key="4">
    <source>
        <dbReference type="ARBA" id="ARBA00023235"/>
    </source>
</evidence>